<dbReference type="AlphaFoldDB" id="A0AAW2ZRL7"/>
<evidence type="ECO:0000256" key="8">
    <source>
        <dbReference type="ARBA" id="ARBA00023136"/>
    </source>
</evidence>
<dbReference type="PANTHER" id="PTHR11153">
    <property type="entry name" value="SIDEROFLEXIN"/>
    <property type="match status" value="1"/>
</dbReference>
<keyword evidence="7" id="KW-0496">Mitochondrion</keyword>
<evidence type="ECO:0000256" key="5">
    <source>
        <dbReference type="ARBA" id="ARBA00022970"/>
    </source>
</evidence>
<evidence type="ECO:0000313" key="12">
    <source>
        <dbReference type="Proteomes" id="UP001431209"/>
    </source>
</evidence>
<sequence length="331" mass="36821">MAEGQVKKPTYLLSASQHDLNTYWGRVKHFANVTDIRTLFTTTKRLEEAQNVLKRAEQPDGSPNLPSQEEVWEAKRIRDSMVHPDTGSIIPAPFRFSAFLPSNLGIVVGMLTAKSIPSIVLWQTVNQTYNVCVNYSNRNASSETSNKQLGISFAGALASSVGTAVGLNQWITHTKSITNPIMRQRLNSFVPFVAVGVANMFNITLMRITELQQGIDVKDEDGNVVGKSVIAGQRAISQTIFSRIMLITPGMVFPPIIMNLMESKTQLFVKRPWIKTPFYVGMLAFFIGAFLPLCIGLFPQQSKISVDSVEPSIRDKLKGTNKKFLYYNKGL</sequence>
<dbReference type="GO" id="GO:0015075">
    <property type="term" value="F:monoatomic ion transmembrane transporter activity"/>
    <property type="evidence" value="ECO:0007669"/>
    <property type="project" value="InterPro"/>
</dbReference>
<evidence type="ECO:0000256" key="3">
    <source>
        <dbReference type="ARBA" id="ARBA00022448"/>
    </source>
</evidence>
<proteinExistence type="inferred from homology"/>
<gene>
    <name evidence="11" type="ORF">AKO1_002423</name>
    <name evidence="10" type="ORF">AKO1_009238</name>
</gene>
<dbReference type="EMBL" id="JAOPGA020001797">
    <property type="protein sequence ID" value="KAL0491399.1"/>
    <property type="molecule type" value="Genomic_DNA"/>
</dbReference>
<feature type="transmembrane region" description="Helical" evidence="9">
    <location>
        <begin position="189"/>
        <end position="208"/>
    </location>
</feature>
<evidence type="ECO:0000256" key="9">
    <source>
        <dbReference type="SAM" id="Phobius"/>
    </source>
</evidence>
<organism evidence="11 12">
    <name type="scientific">Acrasis kona</name>
    <dbReference type="NCBI Taxonomy" id="1008807"/>
    <lineage>
        <taxon>Eukaryota</taxon>
        <taxon>Discoba</taxon>
        <taxon>Heterolobosea</taxon>
        <taxon>Tetramitia</taxon>
        <taxon>Eutetramitia</taxon>
        <taxon>Acrasidae</taxon>
        <taxon>Acrasis</taxon>
    </lineage>
</organism>
<keyword evidence="12" id="KW-1185">Reference proteome</keyword>
<dbReference type="Pfam" id="PF03820">
    <property type="entry name" value="SFXNs"/>
    <property type="match status" value="1"/>
</dbReference>
<evidence type="ECO:0000313" key="10">
    <source>
        <dbReference type="EMBL" id="KAL0481563.1"/>
    </source>
</evidence>
<keyword evidence="3" id="KW-0813">Transport</keyword>
<feature type="transmembrane region" description="Helical" evidence="9">
    <location>
        <begin position="240"/>
        <end position="258"/>
    </location>
</feature>
<accession>A0AAW2ZRL7</accession>
<dbReference type="InterPro" id="IPR004686">
    <property type="entry name" value="Mtc"/>
</dbReference>
<comment type="subcellular location">
    <subcellularLocation>
        <location evidence="1">Mitochondrion membrane</location>
        <topology evidence="1">Multi-pass membrane protein</topology>
    </subcellularLocation>
</comment>
<comment type="caution">
    <text evidence="11">The sequence shown here is derived from an EMBL/GenBank/DDBJ whole genome shotgun (WGS) entry which is preliminary data.</text>
</comment>
<evidence type="ECO:0000256" key="7">
    <source>
        <dbReference type="ARBA" id="ARBA00023128"/>
    </source>
</evidence>
<keyword evidence="6 9" id="KW-1133">Transmembrane helix</keyword>
<evidence type="ECO:0000256" key="1">
    <source>
        <dbReference type="ARBA" id="ARBA00004225"/>
    </source>
</evidence>
<dbReference type="GO" id="GO:0005743">
    <property type="term" value="C:mitochondrial inner membrane"/>
    <property type="evidence" value="ECO:0007669"/>
    <property type="project" value="TreeGrafter"/>
</dbReference>
<dbReference type="Proteomes" id="UP001431209">
    <property type="component" value="Unassembled WGS sequence"/>
</dbReference>
<name>A0AAW2ZRL7_9EUKA</name>
<keyword evidence="5" id="KW-0029">Amino-acid transport</keyword>
<dbReference type="GO" id="GO:1990542">
    <property type="term" value="P:mitochondrial transmembrane transport"/>
    <property type="evidence" value="ECO:0007669"/>
    <property type="project" value="TreeGrafter"/>
</dbReference>
<reference evidence="11 12" key="1">
    <citation type="submission" date="2024-03" db="EMBL/GenBank/DDBJ databases">
        <title>The Acrasis kona genome and developmental transcriptomes reveal deep origins of eukaryotic multicellular pathways.</title>
        <authorList>
            <person name="Sheikh S."/>
            <person name="Fu C.-J."/>
            <person name="Brown M.W."/>
            <person name="Baldauf S.L."/>
        </authorList>
    </citation>
    <scope>NUCLEOTIDE SEQUENCE [LARGE SCALE GENOMIC DNA]</scope>
    <source>
        <strain evidence="11 12">ATCC MYA-3509</strain>
    </source>
</reference>
<evidence type="ECO:0000313" key="11">
    <source>
        <dbReference type="EMBL" id="KAL0491399.1"/>
    </source>
</evidence>
<dbReference type="PANTHER" id="PTHR11153:SF6">
    <property type="entry name" value="SIDEROFLEXIN-5"/>
    <property type="match status" value="1"/>
</dbReference>
<keyword evidence="4 9" id="KW-0812">Transmembrane</keyword>
<evidence type="ECO:0000256" key="2">
    <source>
        <dbReference type="ARBA" id="ARBA00005974"/>
    </source>
</evidence>
<evidence type="ECO:0000256" key="4">
    <source>
        <dbReference type="ARBA" id="ARBA00022692"/>
    </source>
</evidence>
<keyword evidence="8 9" id="KW-0472">Membrane</keyword>
<comment type="similarity">
    <text evidence="2">Belongs to the sideroflexin family.</text>
</comment>
<dbReference type="EMBL" id="JAOPGA020000771">
    <property type="protein sequence ID" value="KAL0481563.1"/>
    <property type="molecule type" value="Genomic_DNA"/>
</dbReference>
<feature type="transmembrane region" description="Helical" evidence="9">
    <location>
        <begin position="278"/>
        <end position="298"/>
    </location>
</feature>
<evidence type="ECO:0000256" key="6">
    <source>
        <dbReference type="ARBA" id="ARBA00022989"/>
    </source>
</evidence>
<dbReference type="GO" id="GO:0006865">
    <property type="term" value="P:amino acid transport"/>
    <property type="evidence" value="ECO:0007669"/>
    <property type="project" value="UniProtKB-KW"/>
</dbReference>
<protein>
    <submittedName>
        <fullName evidence="11">Sideroflexin</fullName>
    </submittedName>
</protein>
<dbReference type="PROSITE" id="PS50890">
    <property type="entry name" value="PUA"/>
    <property type="match status" value="1"/>
</dbReference>